<dbReference type="EMBL" id="JBHRXX010000009">
    <property type="protein sequence ID" value="MFC3685725.1"/>
    <property type="molecule type" value="Genomic_DNA"/>
</dbReference>
<keyword evidence="2" id="KW-1185">Reference proteome</keyword>
<comment type="caution">
    <text evidence="1">The sequence shown here is derived from an EMBL/GenBank/DDBJ whole genome shotgun (WGS) entry which is preliminary data.</text>
</comment>
<dbReference type="RefSeq" id="WP_382177438.1">
    <property type="nucleotide sequence ID" value="NZ_JBHRXX010000009.1"/>
</dbReference>
<name>A0ABV7W7C3_9BURK</name>
<accession>A0ABV7W7C3</accession>
<evidence type="ECO:0000313" key="2">
    <source>
        <dbReference type="Proteomes" id="UP001595729"/>
    </source>
</evidence>
<gene>
    <name evidence="1" type="ORF">ACFOPI_19140</name>
</gene>
<evidence type="ECO:0000313" key="1">
    <source>
        <dbReference type="EMBL" id="MFC3685725.1"/>
    </source>
</evidence>
<dbReference type="Proteomes" id="UP001595729">
    <property type="component" value="Unassembled WGS sequence"/>
</dbReference>
<protein>
    <submittedName>
        <fullName evidence="1">Uncharacterized protein</fullName>
    </submittedName>
</protein>
<proteinExistence type="predicted"/>
<sequence length="96" mass="10744">MDLTKEAQLNMSVGHLIATWDIFSNKLAGTDFLNSLNEDEQRAIWALEDLFESTLLENGVSSRPATEWERLVQAAKLHVRTIHVDVLNLTAPPKTG</sequence>
<organism evidence="1 2">
    <name type="scientific">Hydrogenophaga luteola</name>
    <dbReference type="NCBI Taxonomy" id="1591122"/>
    <lineage>
        <taxon>Bacteria</taxon>
        <taxon>Pseudomonadati</taxon>
        <taxon>Pseudomonadota</taxon>
        <taxon>Betaproteobacteria</taxon>
        <taxon>Burkholderiales</taxon>
        <taxon>Comamonadaceae</taxon>
        <taxon>Hydrogenophaga</taxon>
    </lineage>
</organism>
<reference evidence="2" key="1">
    <citation type="journal article" date="2019" name="Int. J. Syst. Evol. Microbiol.">
        <title>The Global Catalogue of Microorganisms (GCM) 10K type strain sequencing project: providing services to taxonomists for standard genome sequencing and annotation.</title>
        <authorList>
            <consortium name="The Broad Institute Genomics Platform"/>
            <consortium name="The Broad Institute Genome Sequencing Center for Infectious Disease"/>
            <person name="Wu L."/>
            <person name="Ma J."/>
        </authorList>
    </citation>
    <scope>NUCLEOTIDE SEQUENCE [LARGE SCALE GENOMIC DNA]</scope>
    <source>
        <strain evidence="2">KCTC 42501</strain>
    </source>
</reference>